<gene>
    <name evidence="2" type="ORF">F0L46_12330</name>
</gene>
<accession>A0A5B2VEK6</accession>
<proteinExistence type="predicted"/>
<dbReference type="RefSeq" id="WP_149817905.1">
    <property type="nucleotide sequence ID" value="NZ_VUOA01000021.1"/>
</dbReference>
<reference evidence="2 3" key="2">
    <citation type="submission" date="2019-09" db="EMBL/GenBank/DDBJ databases">
        <authorList>
            <person name="Jin C."/>
        </authorList>
    </citation>
    <scope>NUCLEOTIDE SEQUENCE [LARGE SCALE GENOMIC DNA]</scope>
    <source>
        <strain evidence="2 3">BN140002</strain>
    </source>
</reference>
<reference evidence="2 3" key="1">
    <citation type="submission" date="2019-09" db="EMBL/GenBank/DDBJ databases">
        <title>Salinarimonas rosea gen. nov., sp. nov., a new member of the a-2 subgroup of the Proteobacteria.</title>
        <authorList>
            <person name="Liu J."/>
        </authorList>
    </citation>
    <scope>NUCLEOTIDE SEQUENCE [LARGE SCALE GENOMIC DNA]</scope>
    <source>
        <strain evidence="2 3">BN140002</strain>
    </source>
</reference>
<dbReference type="Proteomes" id="UP000323142">
    <property type="component" value="Unassembled WGS sequence"/>
</dbReference>
<comment type="caution">
    <text evidence="2">The sequence shown here is derived from an EMBL/GenBank/DDBJ whole genome shotgun (WGS) entry which is preliminary data.</text>
</comment>
<evidence type="ECO:0000313" key="3">
    <source>
        <dbReference type="Proteomes" id="UP000323142"/>
    </source>
</evidence>
<feature type="signal peptide" evidence="1">
    <location>
        <begin position="1"/>
        <end position="17"/>
    </location>
</feature>
<evidence type="ECO:0000313" key="2">
    <source>
        <dbReference type="EMBL" id="KAA2237046.1"/>
    </source>
</evidence>
<organism evidence="2 3">
    <name type="scientific">Salinarimonas soli</name>
    <dbReference type="NCBI Taxonomy" id="1638099"/>
    <lineage>
        <taxon>Bacteria</taxon>
        <taxon>Pseudomonadati</taxon>
        <taxon>Pseudomonadota</taxon>
        <taxon>Alphaproteobacteria</taxon>
        <taxon>Hyphomicrobiales</taxon>
        <taxon>Salinarimonadaceae</taxon>
        <taxon>Salinarimonas</taxon>
    </lineage>
</organism>
<dbReference type="AlphaFoldDB" id="A0A5B2VEK6"/>
<feature type="chain" id="PRO_5023145113" evidence="1">
    <location>
        <begin position="18"/>
        <end position="90"/>
    </location>
</feature>
<name>A0A5B2VEK6_9HYPH</name>
<keyword evidence="1" id="KW-0732">Signal</keyword>
<dbReference type="EMBL" id="VUOA01000021">
    <property type="protein sequence ID" value="KAA2237046.1"/>
    <property type="molecule type" value="Genomic_DNA"/>
</dbReference>
<keyword evidence="3" id="KW-1185">Reference proteome</keyword>
<protein>
    <submittedName>
        <fullName evidence="2">Uncharacterized protein</fullName>
    </submittedName>
</protein>
<sequence length="90" mass="9578">MPLLALLLTLASTAALAQEQGAPLVFDVTPSGIDDGGAAARDRLERLVRRREQADYRFRTICINCGGQDRWGAGTYSPFQALGGRGAVAD</sequence>
<evidence type="ECO:0000256" key="1">
    <source>
        <dbReference type="SAM" id="SignalP"/>
    </source>
</evidence>